<feature type="compositionally biased region" description="Acidic residues" evidence="1">
    <location>
        <begin position="254"/>
        <end position="263"/>
    </location>
</feature>
<dbReference type="AlphaFoldDB" id="A0AAD9M2M1"/>
<comment type="caution">
    <text evidence="3">The sequence shown here is derived from an EMBL/GenBank/DDBJ whole genome shotgun (WGS) entry which is preliminary data.</text>
</comment>
<protein>
    <submittedName>
        <fullName evidence="3">Uncharacterized protein</fullName>
    </submittedName>
</protein>
<feature type="compositionally biased region" description="Basic and acidic residues" evidence="1">
    <location>
        <begin position="264"/>
        <end position="277"/>
    </location>
</feature>
<name>A0AAD9M2M1_9PEZI</name>
<feature type="compositionally biased region" description="Low complexity" evidence="1">
    <location>
        <begin position="211"/>
        <end position="230"/>
    </location>
</feature>
<dbReference type="EMBL" id="MU842912">
    <property type="protein sequence ID" value="KAK2026563.1"/>
    <property type="molecule type" value="Genomic_DNA"/>
</dbReference>
<dbReference type="Proteomes" id="UP001232148">
    <property type="component" value="Unassembled WGS sequence"/>
</dbReference>
<reference evidence="3" key="1">
    <citation type="submission" date="2021-06" db="EMBL/GenBank/DDBJ databases">
        <title>Comparative genomics, transcriptomics and evolutionary studies reveal genomic signatures of adaptation to plant cell wall in hemibiotrophic fungi.</title>
        <authorList>
            <consortium name="DOE Joint Genome Institute"/>
            <person name="Baroncelli R."/>
            <person name="Diaz J.F."/>
            <person name="Benocci T."/>
            <person name="Peng M."/>
            <person name="Battaglia E."/>
            <person name="Haridas S."/>
            <person name="Andreopoulos W."/>
            <person name="Labutti K."/>
            <person name="Pangilinan J."/>
            <person name="Floch G.L."/>
            <person name="Makela M.R."/>
            <person name="Henrissat B."/>
            <person name="Grigoriev I.V."/>
            <person name="Crouch J.A."/>
            <person name="De Vries R.P."/>
            <person name="Sukno S.A."/>
            <person name="Thon M.R."/>
        </authorList>
    </citation>
    <scope>NUCLEOTIDE SEQUENCE</scope>
    <source>
        <strain evidence="3">MAFF235873</strain>
    </source>
</reference>
<evidence type="ECO:0000313" key="4">
    <source>
        <dbReference type="Proteomes" id="UP001232148"/>
    </source>
</evidence>
<proteinExistence type="predicted"/>
<feature type="signal peptide" evidence="2">
    <location>
        <begin position="1"/>
        <end position="18"/>
    </location>
</feature>
<sequence length="277" mass="31013">MRLTLLLLYWLAAVGSLAQTHHEPGKSVIQSRKTQTTPLFDNLYWAIGRSSTPDDTPSVGGWYMMSYHMQGELQSGKRVEQWGLVVGRVRKTRHGLLYRDATVDFDARLYTARLVRKGSWAAGPRWAWGSQAWKAPPRRGAGVQVRFLGTTRGRRAAQDRLAAASDTWVRMAAARVPRLGGERQPIEELYTTGHGYMRFLEKVLSTDATMTAPPTQQQQPAPAPRPSQSQRPRKKVGWDPKNQYYPPPPRPTGGDDDDDDDDDSVGRPDRGGDSDDD</sequence>
<evidence type="ECO:0000256" key="1">
    <source>
        <dbReference type="SAM" id="MobiDB-lite"/>
    </source>
</evidence>
<keyword evidence="2" id="KW-0732">Signal</keyword>
<gene>
    <name evidence="3" type="ORF">LX32DRAFT_654614</name>
</gene>
<accession>A0AAD9M2M1</accession>
<feature type="region of interest" description="Disordered" evidence="1">
    <location>
        <begin position="211"/>
        <end position="277"/>
    </location>
</feature>
<organism evidence="3 4">
    <name type="scientific">Colletotrichum zoysiae</name>
    <dbReference type="NCBI Taxonomy" id="1216348"/>
    <lineage>
        <taxon>Eukaryota</taxon>
        <taxon>Fungi</taxon>
        <taxon>Dikarya</taxon>
        <taxon>Ascomycota</taxon>
        <taxon>Pezizomycotina</taxon>
        <taxon>Sordariomycetes</taxon>
        <taxon>Hypocreomycetidae</taxon>
        <taxon>Glomerellales</taxon>
        <taxon>Glomerellaceae</taxon>
        <taxon>Colletotrichum</taxon>
        <taxon>Colletotrichum graminicola species complex</taxon>
    </lineage>
</organism>
<evidence type="ECO:0000256" key="2">
    <source>
        <dbReference type="SAM" id="SignalP"/>
    </source>
</evidence>
<feature type="chain" id="PRO_5041901512" evidence="2">
    <location>
        <begin position="19"/>
        <end position="277"/>
    </location>
</feature>
<evidence type="ECO:0000313" key="3">
    <source>
        <dbReference type="EMBL" id="KAK2026563.1"/>
    </source>
</evidence>
<keyword evidence="4" id="KW-1185">Reference proteome</keyword>